<accession>A0ABP5LEK3</accession>
<organism evidence="2 3">
    <name type="scientific">Arthrobacter humicola</name>
    <dbReference type="NCBI Taxonomy" id="409291"/>
    <lineage>
        <taxon>Bacteria</taxon>
        <taxon>Bacillati</taxon>
        <taxon>Actinomycetota</taxon>
        <taxon>Actinomycetes</taxon>
        <taxon>Micrococcales</taxon>
        <taxon>Micrococcaceae</taxon>
        <taxon>Arthrobacter</taxon>
    </lineage>
</organism>
<feature type="compositionally biased region" description="Polar residues" evidence="1">
    <location>
        <begin position="73"/>
        <end position="91"/>
    </location>
</feature>
<dbReference type="Proteomes" id="UP001500102">
    <property type="component" value="Unassembled WGS sequence"/>
</dbReference>
<evidence type="ECO:0000313" key="3">
    <source>
        <dbReference type="Proteomes" id="UP001500102"/>
    </source>
</evidence>
<proteinExistence type="predicted"/>
<evidence type="ECO:0000256" key="1">
    <source>
        <dbReference type="SAM" id="MobiDB-lite"/>
    </source>
</evidence>
<dbReference type="EMBL" id="BAAAQB010000041">
    <property type="protein sequence ID" value="GAA2143935.1"/>
    <property type="molecule type" value="Genomic_DNA"/>
</dbReference>
<comment type="caution">
    <text evidence="2">The sequence shown here is derived from an EMBL/GenBank/DDBJ whole genome shotgun (WGS) entry which is preliminary data.</text>
</comment>
<name>A0ABP5LEK3_9MICC</name>
<keyword evidence="3" id="KW-1185">Reference proteome</keyword>
<evidence type="ECO:0000313" key="2">
    <source>
        <dbReference type="EMBL" id="GAA2143935.1"/>
    </source>
</evidence>
<feature type="region of interest" description="Disordered" evidence="1">
    <location>
        <begin position="69"/>
        <end position="91"/>
    </location>
</feature>
<gene>
    <name evidence="2" type="ORF">GCM10009825_34840</name>
</gene>
<protein>
    <submittedName>
        <fullName evidence="2">Uncharacterized protein</fullName>
    </submittedName>
</protein>
<reference evidence="3" key="1">
    <citation type="journal article" date="2019" name="Int. J. Syst. Evol. Microbiol.">
        <title>The Global Catalogue of Microorganisms (GCM) 10K type strain sequencing project: providing services to taxonomists for standard genome sequencing and annotation.</title>
        <authorList>
            <consortium name="The Broad Institute Genomics Platform"/>
            <consortium name="The Broad Institute Genome Sequencing Center for Infectious Disease"/>
            <person name="Wu L."/>
            <person name="Ma J."/>
        </authorList>
    </citation>
    <scope>NUCLEOTIDE SEQUENCE [LARGE SCALE GENOMIC DNA]</scope>
    <source>
        <strain evidence="3">JCM 15921</strain>
    </source>
</reference>
<sequence length="91" mass="9756">MVASVNAGDGLTALSLAYEWFAEDVPNKTWIRAVEKSQTLESRSATHIGFVQAGGEAQSFAVGLNRRLKADSDTSVSRSEGKRSSPSFMCS</sequence>